<dbReference type="RefSeq" id="WP_143374057.1">
    <property type="nucleotide sequence ID" value="NZ_VJVZ01000009.1"/>
</dbReference>
<keyword evidence="3" id="KW-1185">Reference proteome</keyword>
<keyword evidence="1" id="KW-0732">Signal</keyword>
<gene>
    <name evidence="2" type="ORF">FMM05_14205</name>
</gene>
<evidence type="ECO:0000313" key="2">
    <source>
        <dbReference type="EMBL" id="TRW23342.1"/>
    </source>
</evidence>
<name>A0A552UYS0_9FLAO</name>
<evidence type="ECO:0000313" key="3">
    <source>
        <dbReference type="Proteomes" id="UP000320643"/>
    </source>
</evidence>
<comment type="caution">
    <text evidence="2">The sequence shown here is derived from an EMBL/GenBank/DDBJ whole genome shotgun (WGS) entry which is preliminary data.</text>
</comment>
<evidence type="ECO:0008006" key="4">
    <source>
        <dbReference type="Google" id="ProtNLM"/>
    </source>
</evidence>
<feature type="signal peptide" evidence="1">
    <location>
        <begin position="1"/>
        <end position="20"/>
    </location>
</feature>
<dbReference type="EMBL" id="VJVZ01000009">
    <property type="protein sequence ID" value="TRW23342.1"/>
    <property type="molecule type" value="Genomic_DNA"/>
</dbReference>
<sequence length="372" mass="41475">MKKHYLFGLVLLLTVFTVFLSCGSDDGSDYTDPTPIDTIPAGPQSPVVMDLTTVPYPKLSDYKFFEGDLKNLLPVYGVLPYNLNSSLFTDYALKKRFVWMPAGKKATYAGDGTVLDFPVGAALIKTFYYNTVVPDNSTVIIETRIMIKKENGWIFADYLWNEAQTEATLSTAGLTTRISWIENGTIKITDYVVPMTSMCIKCHELSEAPVAIGPKPQNLNRMYTYSDGTKNQLAKWIEFGYLDAAPQTIASTVDWTDTTQPLDLRVRSYLDINCAHCHTDNTDCGYTPMNLAFNKSGLTPGNLGICREPVDFVTGDQQYIVVGQNPEGSLLHFRMNTGIQSEMMPTLGRKLVHEEAVAMIEQWINSLENTCP</sequence>
<dbReference type="OrthoDB" id="338827at2"/>
<dbReference type="AlphaFoldDB" id="A0A552UYS0"/>
<dbReference type="Proteomes" id="UP000320643">
    <property type="component" value="Unassembled WGS sequence"/>
</dbReference>
<protein>
    <recommendedName>
        <fullName evidence="4">Repeat protein (TIGR03806 family)</fullName>
    </recommendedName>
</protein>
<feature type="chain" id="PRO_5021823358" description="Repeat protein (TIGR03806 family)" evidence="1">
    <location>
        <begin position="21"/>
        <end position="372"/>
    </location>
</feature>
<evidence type="ECO:0000256" key="1">
    <source>
        <dbReference type="SAM" id="SignalP"/>
    </source>
</evidence>
<accession>A0A552UYS0</accession>
<reference evidence="2 3" key="1">
    <citation type="submission" date="2019-07" db="EMBL/GenBank/DDBJ databases">
        <title>Flavobacterium sp. nov., isolated from glacier ice.</title>
        <authorList>
            <person name="Liu Q."/>
            <person name="Xin Y.-H."/>
        </authorList>
    </citation>
    <scope>NUCLEOTIDE SEQUENCE [LARGE SCALE GENOMIC DNA]</scope>
    <source>
        <strain evidence="2 3">ZT4R6</strain>
    </source>
</reference>
<organism evidence="2 3">
    <name type="scientific">Flavobacterium zepuense</name>
    <dbReference type="NCBI Taxonomy" id="2593302"/>
    <lineage>
        <taxon>Bacteria</taxon>
        <taxon>Pseudomonadati</taxon>
        <taxon>Bacteroidota</taxon>
        <taxon>Flavobacteriia</taxon>
        <taxon>Flavobacteriales</taxon>
        <taxon>Flavobacteriaceae</taxon>
        <taxon>Flavobacterium</taxon>
    </lineage>
</organism>
<proteinExistence type="predicted"/>
<dbReference type="PROSITE" id="PS51257">
    <property type="entry name" value="PROKAR_LIPOPROTEIN"/>
    <property type="match status" value="1"/>
</dbReference>